<dbReference type="PANTHER" id="PTHR38011:SF11">
    <property type="entry name" value="2,5-DIAMINO-6-RIBOSYLAMINO-4(3H)-PYRIMIDINONE 5'-PHOSPHATE REDUCTASE"/>
    <property type="match status" value="1"/>
</dbReference>
<dbReference type="RefSeq" id="WP_138647655.1">
    <property type="nucleotide sequence ID" value="NZ_VCKW01000142.1"/>
</dbReference>
<evidence type="ECO:0000313" key="3">
    <source>
        <dbReference type="Proteomes" id="UP000309174"/>
    </source>
</evidence>
<dbReference type="Gene3D" id="3.40.430.10">
    <property type="entry name" value="Dihydrofolate Reductase, subunit A"/>
    <property type="match status" value="1"/>
</dbReference>
<evidence type="ECO:0000259" key="1">
    <source>
        <dbReference type="Pfam" id="PF01872"/>
    </source>
</evidence>
<dbReference type="GO" id="GO:0009231">
    <property type="term" value="P:riboflavin biosynthetic process"/>
    <property type="evidence" value="ECO:0007669"/>
    <property type="project" value="InterPro"/>
</dbReference>
<evidence type="ECO:0000313" key="2">
    <source>
        <dbReference type="EMBL" id="TMQ93617.1"/>
    </source>
</evidence>
<feature type="domain" description="Bacterial bifunctional deaminase-reductase C-terminal" evidence="1">
    <location>
        <begin position="2"/>
        <end position="176"/>
    </location>
</feature>
<dbReference type="GO" id="GO:0008703">
    <property type="term" value="F:5-amino-6-(5-phosphoribosylamino)uracil reductase activity"/>
    <property type="evidence" value="ECO:0007669"/>
    <property type="project" value="InterPro"/>
</dbReference>
<comment type="caution">
    <text evidence="2">The sequence shown here is derived from an EMBL/GenBank/DDBJ whole genome shotgun (WGS) entry which is preliminary data.</text>
</comment>
<dbReference type="OrthoDB" id="3471694at2"/>
<dbReference type="PANTHER" id="PTHR38011">
    <property type="entry name" value="DIHYDROFOLATE REDUCTASE FAMILY PROTEIN (AFU_ORTHOLOGUE AFUA_8G06820)"/>
    <property type="match status" value="1"/>
</dbReference>
<dbReference type="InterPro" id="IPR002734">
    <property type="entry name" value="RibDG_C"/>
</dbReference>
<dbReference type="InterPro" id="IPR024072">
    <property type="entry name" value="DHFR-like_dom_sf"/>
</dbReference>
<name>A0A5C4J7I6_9ACTN</name>
<protein>
    <submittedName>
        <fullName evidence="2">Dihydrofolate reductase</fullName>
    </submittedName>
</protein>
<dbReference type="AlphaFoldDB" id="A0A5C4J7I6"/>
<gene>
    <name evidence="2" type="ORF">ETD83_25030</name>
</gene>
<organism evidence="2 3">
    <name type="scientific">Actinomadura soli</name>
    <dbReference type="NCBI Taxonomy" id="2508997"/>
    <lineage>
        <taxon>Bacteria</taxon>
        <taxon>Bacillati</taxon>
        <taxon>Actinomycetota</taxon>
        <taxon>Actinomycetes</taxon>
        <taxon>Streptosporangiales</taxon>
        <taxon>Thermomonosporaceae</taxon>
        <taxon>Actinomadura</taxon>
    </lineage>
</organism>
<proteinExistence type="predicted"/>
<dbReference type="Pfam" id="PF01872">
    <property type="entry name" value="RibD_C"/>
    <property type="match status" value="1"/>
</dbReference>
<dbReference type="EMBL" id="VCKW01000142">
    <property type="protein sequence ID" value="TMQ93617.1"/>
    <property type="molecule type" value="Genomic_DNA"/>
</dbReference>
<sequence length="187" mass="20390">MRKLVVTENITLDGVIDMAEGWFDPLAEDVDQTDITAATAEHREAADALLVGRNTFEDFRGFWPKRTDDPTGVSGYLNAVDKYVVSSTMRDPGWQNSTVLRGPLADEVNALKAAPGRDIVATGSIRLVHALIAADLVDEYRLFVFPVVVGHGARLFESGAARLRLLETRRFVSGAVLLRYAPAGAHP</sequence>
<dbReference type="InterPro" id="IPR050765">
    <property type="entry name" value="Riboflavin_Biosynth_HTPR"/>
</dbReference>
<keyword evidence="3" id="KW-1185">Reference proteome</keyword>
<accession>A0A5C4J7I6</accession>
<dbReference type="SUPFAM" id="SSF53597">
    <property type="entry name" value="Dihydrofolate reductase-like"/>
    <property type="match status" value="1"/>
</dbReference>
<dbReference type="Proteomes" id="UP000309174">
    <property type="component" value="Unassembled WGS sequence"/>
</dbReference>
<reference evidence="2 3" key="1">
    <citation type="submission" date="2019-05" db="EMBL/GenBank/DDBJ databases">
        <title>Draft genome sequence of Actinomadura sp. 14C53.</title>
        <authorList>
            <person name="Saricaoglu S."/>
            <person name="Isik K."/>
        </authorList>
    </citation>
    <scope>NUCLEOTIDE SEQUENCE [LARGE SCALE GENOMIC DNA]</scope>
    <source>
        <strain evidence="2 3">14C53</strain>
    </source>
</reference>